<dbReference type="AlphaFoldDB" id="A0A433U2C5"/>
<evidence type="ECO:0000313" key="2">
    <source>
        <dbReference type="Proteomes" id="UP000271974"/>
    </source>
</evidence>
<keyword evidence="2" id="KW-1185">Reference proteome</keyword>
<comment type="caution">
    <text evidence="1">The sequence shown here is derived from an EMBL/GenBank/DDBJ whole genome shotgun (WGS) entry which is preliminary data.</text>
</comment>
<dbReference type="EMBL" id="RQTK01000096">
    <property type="protein sequence ID" value="RUS87950.1"/>
    <property type="molecule type" value="Genomic_DNA"/>
</dbReference>
<feature type="non-terminal residue" evidence="1">
    <location>
        <position position="133"/>
    </location>
</feature>
<proteinExistence type="predicted"/>
<protein>
    <submittedName>
        <fullName evidence="1">Uncharacterized protein</fullName>
    </submittedName>
</protein>
<sequence length="133" mass="14293">NGKPQTWKYDVEEVVERFPANDDGEADVRIRLITTSVFDDLPADADVDKLPLAAKHVVFQIYRCLPVGNIHLEPIVGPGPELELAGLIVEREVGDIDLAGAPELGGWGPEDIACVVYHGLTVHVSSGIVVCAV</sequence>
<dbReference type="Proteomes" id="UP000271974">
    <property type="component" value="Unassembled WGS sequence"/>
</dbReference>
<name>A0A433U2C5_ELYCH</name>
<gene>
    <name evidence="1" type="ORF">EGW08_004305</name>
</gene>
<feature type="non-terminal residue" evidence="1">
    <location>
        <position position="1"/>
    </location>
</feature>
<accession>A0A433U2C5</accession>
<organism evidence="1 2">
    <name type="scientific">Elysia chlorotica</name>
    <name type="common">Eastern emerald elysia</name>
    <name type="synonym">Sea slug</name>
    <dbReference type="NCBI Taxonomy" id="188477"/>
    <lineage>
        <taxon>Eukaryota</taxon>
        <taxon>Metazoa</taxon>
        <taxon>Spiralia</taxon>
        <taxon>Lophotrochozoa</taxon>
        <taxon>Mollusca</taxon>
        <taxon>Gastropoda</taxon>
        <taxon>Heterobranchia</taxon>
        <taxon>Euthyneura</taxon>
        <taxon>Panpulmonata</taxon>
        <taxon>Sacoglossa</taxon>
        <taxon>Placobranchoidea</taxon>
        <taxon>Plakobranchidae</taxon>
        <taxon>Elysia</taxon>
    </lineage>
</organism>
<evidence type="ECO:0000313" key="1">
    <source>
        <dbReference type="EMBL" id="RUS87950.1"/>
    </source>
</evidence>
<reference evidence="1 2" key="1">
    <citation type="submission" date="2019-01" db="EMBL/GenBank/DDBJ databases">
        <title>A draft genome assembly of the solar-powered sea slug Elysia chlorotica.</title>
        <authorList>
            <person name="Cai H."/>
            <person name="Li Q."/>
            <person name="Fang X."/>
            <person name="Li J."/>
            <person name="Curtis N.E."/>
            <person name="Altenburger A."/>
            <person name="Shibata T."/>
            <person name="Feng M."/>
            <person name="Maeda T."/>
            <person name="Schwartz J.A."/>
            <person name="Shigenobu S."/>
            <person name="Lundholm N."/>
            <person name="Nishiyama T."/>
            <person name="Yang H."/>
            <person name="Hasebe M."/>
            <person name="Li S."/>
            <person name="Pierce S.K."/>
            <person name="Wang J."/>
        </authorList>
    </citation>
    <scope>NUCLEOTIDE SEQUENCE [LARGE SCALE GENOMIC DNA]</scope>
    <source>
        <strain evidence="1">EC2010</strain>
        <tissue evidence="1">Whole organism of an adult</tissue>
    </source>
</reference>